<keyword evidence="1" id="KW-1133">Transmembrane helix</keyword>
<organism evidence="2 4">
    <name type="scientific">Didymodactylos carnosus</name>
    <dbReference type="NCBI Taxonomy" id="1234261"/>
    <lineage>
        <taxon>Eukaryota</taxon>
        <taxon>Metazoa</taxon>
        <taxon>Spiralia</taxon>
        <taxon>Gnathifera</taxon>
        <taxon>Rotifera</taxon>
        <taxon>Eurotatoria</taxon>
        <taxon>Bdelloidea</taxon>
        <taxon>Philodinida</taxon>
        <taxon>Philodinidae</taxon>
        <taxon>Didymodactylos</taxon>
    </lineage>
</organism>
<feature type="transmembrane region" description="Helical" evidence="1">
    <location>
        <begin position="12"/>
        <end position="36"/>
    </location>
</feature>
<dbReference type="Proteomes" id="UP000663829">
    <property type="component" value="Unassembled WGS sequence"/>
</dbReference>
<sequence>MDEHLLTNDAYLIYVVIGFIVIISIFGLIVILITTFCCCCCHSCCCGEERRSSYKLSQQKMNKTDNKRSKTTFVRVHRHSSDVDFSQLYDSCPHLINAKASHMNTSCTTIDTVVYPTSPCSSFRSFANSNVNLNTNCTTEKIHKTIKSSTTSTVTLDMTQSENKITNTLSEPADEPTSSCPDTCTASSSVTLETNSNQTQLVPSPLGTTEDCTATDEITTPISETTNNTLPTCSENNQAVDFTQHRQLNRPFSYIKNTDQSSIFYHFAQPQPKHQQIYFTSDKLKSSHNDQQCNQVKLKTKNFEETTNNIYETVGESTILKRHHHPLCLSGQQQPQPIYETDWTQNLRQLMRTMKHPQQHRTNVSIIELPYEHYTHMMNQSNLYDMRPSSSHYSVHKPYNFLANHTSSESLRRTNILKRLRDDSAFLY</sequence>
<protein>
    <submittedName>
        <fullName evidence="2">Uncharacterized protein</fullName>
    </submittedName>
</protein>
<dbReference type="OrthoDB" id="10041834at2759"/>
<reference evidence="2" key="1">
    <citation type="submission" date="2021-02" db="EMBL/GenBank/DDBJ databases">
        <authorList>
            <person name="Nowell W R."/>
        </authorList>
    </citation>
    <scope>NUCLEOTIDE SEQUENCE</scope>
</reference>
<dbReference type="EMBL" id="CAJNOQ010000859">
    <property type="protein sequence ID" value="CAF0845669.1"/>
    <property type="molecule type" value="Genomic_DNA"/>
</dbReference>
<proteinExistence type="predicted"/>
<comment type="caution">
    <text evidence="2">The sequence shown here is derived from an EMBL/GenBank/DDBJ whole genome shotgun (WGS) entry which is preliminary data.</text>
</comment>
<dbReference type="EMBL" id="CAJOBC010000859">
    <property type="protein sequence ID" value="CAF3633293.1"/>
    <property type="molecule type" value="Genomic_DNA"/>
</dbReference>
<evidence type="ECO:0000313" key="3">
    <source>
        <dbReference type="EMBL" id="CAF3633293.1"/>
    </source>
</evidence>
<keyword evidence="1" id="KW-0812">Transmembrane</keyword>
<gene>
    <name evidence="2" type="ORF">GPM918_LOCUS5803</name>
    <name evidence="3" type="ORF">SRO942_LOCUS5803</name>
</gene>
<evidence type="ECO:0000313" key="4">
    <source>
        <dbReference type="Proteomes" id="UP000663829"/>
    </source>
</evidence>
<keyword evidence="4" id="KW-1185">Reference proteome</keyword>
<evidence type="ECO:0000256" key="1">
    <source>
        <dbReference type="SAM" id="Phobius"/>
    </source>
</evidence>
<accession>A0A813VHJ4</accession>
<name>A0A813VHJ4_9BILA</name>
<evidence type="ECO:0000313" key="2">
    <source>
        <dbReference type="EMBL" id="CAF0845669.1"/>
    </source>
</evidence>
<dbReference type="AlphaFoldDB" id="A0A813VHJ4"/>
<keyword evidence="1" id="KW-0472">Membrane</keyword>
<dbReference type="Proteomes" id="UP000681722">
    <property type="component" value="Unassembled WGS sequence"/>
</dbReference>